<comment type="similarity">
    <text evidence="5">Belongs to the YqgF HJR family.</text>
</comment>
<evidence type="ECO:0000256" key="3">
    <source>
        <dbReference type="ARBA" id="ARBA00022722"/>
    </source>
</evidence>
<dbReference type="GO" id="GO:0000967">
    <property type="term" value="P:rRNA 5'-end processing"/>
    <property type="evidence" value="ECO:0007669"/>
    <property type="project" value="UniProtKB-UniRule"/>
</dbReference>
<keyword evidence="4 5" id="KW-0378">Hydrolase</keyword>
<dbReference type="InterPro" id="IPR037027">
    <property type="entry name" value="YqgF/RNaseH-like_dom_sf"/>
</dbReference>
<dbReference type="NCBIfam" id="TIGR00250">
    <property type="entry name" value="RNAse_H_YqgF"/>
    <property type="match status" value="1"/>
</dbReference>
<dbReference type="SMART" id="SM00732">
    <property type="entry name" value="YqgFc"/>
    <property type="match status" value="1"/>
</dbReference>
<dbReference type="GO" id="GO:0016788">
    <property type="term" value="F:hydrolase activity, acting on ester bonds"/>
    <property type="evidence" value="ECO:0007669"/>
    <property type="project" value="UniProtKB-UniRule"/>
</dbReference>
<accession>A0A9X4MZM8</accession>
<keyword evidence="1 5" id="KW-0963">Cytoplasm</keyword>
<reference evidence="7" key="1">
    <citation type="submission" date="2022-07" db="EMBL/GenBank/DDBJ databases">
        <title>Description and genome-wide analysis of Profundicola chukchiensis gen. nov., sp. nov., marine bacteria isolated from bottom sediments of the Chukchi Sea.</title>
        <authorList>
            <person name="Romanenko L."/>
            <person name="Otstavnykh N."/>
            <person name="Kurilenko V."/>
            <person name="Eremeev V."/>
            <person name="Velansky P."/>
            <person name="Mikhailov V."/>
            <person name="Isaeva M."/>
        </authorList>
    </citation>
    <scope>NUCLEOTIDE SEQUENCE</scope>
    <source>
        <strain evidence="7">KMM 9713</strain>
    </source>
</reference>
<dbReference type="AlphaFoldDB" id="A0A9X4MZM8"/>
<dbReference type="PANTHER" id="PTHR33317">
    <property type="entry name" value="POLYNUCLEOTIDYL TRANSFERASE, RIBONUCLEASE H-LIKE SUPERFAMILY PROTEIN"/>
    <property type="match status" value="1"/>
</dbReference>
<evidence type="ECO:0000259" key="6">
    <source>
        <dbReference type="SMART" id="SM00732"/>
    </source>
</evidence>
<sequence length="137" mass="15519">MSKILAIDYGKVRTGLAETDPMQIIASALETVATKELDKYLEKYLAENDVKDVVVGLPMRAHGVPGEIEEDIQKFIKKFTKKYPNIEIHREDESYTSIRASEAIFAAGTKKKKRREKGLIDRVSATLILQQFMDRSS</sequence>
<dbReference type="CDD" id="cd16964">
    <property type="entry name" value="YqgF"/>
    <property type="match status" value="1"/>
</dbReference>
<keyword evidence="8" id="KW-1185">Reference proteome</keyword>
<dbReference type="InterPro" id="IPR006641">
    <property type="entry name" value="YqgF/RNaseH-like_dom"/>
</dbReference>
<dbReference type="HAMAP" id="MF_00651">
    <property type="entry name" value="Nuclease_YqgF"/>
    <property type="match status" value="1"/>
</dbReference>
<comment type="function">
    <text evidence="5">Could be a nuclease involved in processing of the 5'-end of pre-16S rRNA.</text>
</comment>
<dbReference type="GO" id="GO:0004518">
    <property type="term" value="F:nuclease activity"/>
    <property type="evidence" value="ECO:0007669"/>
    <property type="project" value="UniProtKB-KW"/>
</dbReference>
<proteinExistence type="inferred from homology"/>
<evidence type="ECO:0000313" key="7">
    <source>
        <dbReference type="EMBL" id="MDG4945917.1"/>
    </source>
</evidence>
<evidence type="ECO:0000256" key="1">
    <source>
        <dbReference type="ARBA" id="ARBA00022490"/>
    </source>
</evidence>
<dbReference type="Proteomes" id="UP001152599">
    <property type="component" value="Unassembled WGS sequence"/>
</dbReference>
<comment type="caution">
    <text evidence="7">The sequence shown here is derived from an EMBL/GenBank/DDBJ whole genome shotgun (WGS) entry which is preliminary data.</text>
</comment>
<comment type="subcellular location">
    <subcellularLocation>
        <location evidence="5">Cytoplasm</location>
    </subcellularLocation>
</comment>
<dbReference type="SUPFAM" id="SSF53098">
    <property type="entry name" value="Ribonuclease H-like"/>
    <property type="match status" value="1"/>
</dbReference>
<keyword evidence="3 5" id="KW-0540">Nuclease</keyword>
<gene>
    <name evidence="7" type="primary">ruvX</name>
    <name evidence="7" type="ORF">NMK71_05780</name>
</gene>
<feature type="domain" description="YqgF/RNase H-like" evidence="6">
    <location>
        <begin position="2"/>
        <end position="100"/>
    </location>
</feature>
<dbReference type="PANTHER" id="PTHR33317:SF4">
    <property type="entry name" value="POLYNUCLEOTIDYL TRANSFERASE, RIBONUCLEASE H-LIKE SUPERFAMILY PROTEIN"/>
    <property type="match status" value="1"/>
</dbReference>
<dbReference type="EC" id="3.1.-.-" evidence="5"/>
<dbReference type="Pfam" id="PF03652">
    <property type="entry name" value="RuvX"/>
    <property type="match status" value="1"/>
</dbReference>
<organism evidence="7 8">
    <name type="scientific">Profundicola chukchiensis</name>
    <dbReference type="NCBI Taxonomy" id="2961959"/>
    <lineage>
        <taxon>Bacteria</taxon>
        <taxon>Pseudomonadati</taxon>
        <taxon>Bacteroidota</taxon>
        <taxon>Flavobacteriia</taxon>
        <taxon>Flavobacteriales</taxon>
        <taxon>Weeksellaceae</taxon>
        <taxon>Profundicola</taxon>
    </lineage>
</organism>
<name>A0A9X4MZM8_9FLAO</name>
<dbReference type="EMBL" id="JANCMU010000002">
    <property type="protein sequence ID" value="MDG4945917.1"/>
    <property type="molecule type" value="Genomic_DNA"/>
</dbReference>
<evidence type="ECO:0000256" key="2">
    <source>
        <dbReference type="ARBA" id="ARBA00022517"/>
    </source>
</evidence>
<evidence type="ECO:0000256" key="5">
    <source>
        <dbReference type="HAMAP-Rule" id="MF_00651"/>
    </source>
</evidence>
<dbReference type="RefSeq" id="WP_304420449.1">
    <property type="nucleotide sequence ID" value="NZ_JANCMU010000002.1"/>
</dbReference>
<dbReference type="GO" id="GO:0005829">
    <property type="term" value="C:cytosol"/>
    <property type="evidence" value="ECO:0007669"/>
    <property type="project" value="TreeGrafter"/>
</dbReference>
<dbReference type="InterPro" id="IPR005227">
    <property type="entry name" value="YqgF"/>
</dbReference>
<protein>
    <recommendedName>
        <fullName evidence="5">Putative pre-16S rRNA nuclease</fullName>
        <ecNumber evidence="5">3.1.-.-</ecNumber>
    </recommendedName>
</protein>
<dbReference type="InterPro" id="IPR012337">
    <property type="entry name" value="RNaseH-like_sf"/>
</dbReference>
<evidence type="ECO:0000313" key="8">
    <source>
        <dbReference type="Proteomes" id="UP001152599"/>
    </source>
</evidence>
<dbReference type="Gene3D" id="3.30.420.140">
    <property type="entry name" value="YqgF/RNase H-like domain"/>
    <property type="match status" value="1"/>
</dbReference>
<keyword evidence="2 5" id="KW-0690">Ribosome biogenesis</keyword>
<evidence type="ECO:0000256" key="4">
    <source>
        <dbReference type="ARBA" id="ARBA00022801"/>
    </source>
</evidence>